<evidence type="ECO:0000256" key="2">
    <source>
        <dbReference type="ARBA" id="ARBA00010944"/>
    </source>
</evidence>
<evidence type="ECO:0000256" key="1">
    <source>
        <dbReference type="ARBA" id="ARBA00004781"/>
    </source>
</evidence>
<evidence type="ECO:0000256" key="5">
    <source>
        <dbReference type="ARBA" id="ARBA00048200"/>
    </source>
</evidence>
<dbReference type="PANTHER" id="PTHR10491">
    <property type="entry name" value="DTDP-4-DEHYDRORHAMNOSE REDUCTASE"/>
    <property type="match status" value="1"/>
</dbReference>
<gene>
    <name evidence="8" type="ORF">JIN78_02320</name>
</gene>
<dbReference type="EC" id="1.1.1.133" evidence="3 6"/>
<name>A0A934RPT4_9BACT</name>
<keyword evidence="9" id="KW-1185">Reference proteome</keyword>
<organism evidence="8 9">
    <name type="scientific">Roseibacillus ishigakijimensis</name>
    <dbReference type="NCBI Taxonomy" id="454146"/>
    <lineage>
        <taxon>Bacteria</taxon>
        <taxon>Pseudomonadati</taxon>
        <taxon>Verrucomicrobiota</taxon>
        <taxon>Verrucomicrobiia</taxon>
        <taxon>Verrucomicrobiales</taxon>
        <taxon>Verrucomicrobiaceae</taxon>
        <taxon>Roseibacillus</taxon>
    </lineage>
</organism>
<feature type="domain" description="RmlD-like substrate binding" evidence="7">
    <location>
        <begin position="1"/>
        <end position="283"/>
    </location>
</feature>
<keyword evidence="6" id="KW-0560">Oxidoreductase</keyword>
<evidence type="ECO:0000256" key="6">
    <source>
        <dbReference type="RuleBase" id="RU364082"/>
    </source>
</evidence>
<dbReference type="Gene3D" id="3.40.50.720">
    <property type="entry name" value="NAD(P)-binding Rossmann-like Domain"/>
    <property type="match status" value="1"/>
</dbReference>
<keyword evidence="6" id="KW-0521">NADP</keyword>
<dbReference type="GO" id="GO:0008831">
    <property type="term" value="F:dTDP-4-dehydrorhamnose reductase activity"/>
    <property type="evidence" value="ECO:0007669"/>
    <property type="project" value="UniProtKB-EC"/>
</dbReference>
<comment type="catalytic activity">
    <reaction evidence="5">
        <text>dTDP-beta-L-rhamnose + NADP(+) = dTDP-4-dehydro-beta-L-rhamnose + NADPH + H(+)</text>
        <dbReference type="Rhea" id="RHEA:21796"/>
        <dbReference type="ChEBI" id="CHEBI:15378"/>
        <dbReference type="ChEBI" id="CHEBI:57510"/>
        <dbReference type="ChEBI" id="CHEBI:57783"/>
        <dbReference type="ChEBI" id="CHEBI:58349"/>
        <dbReference type="ChEBI" id="CHEBI:62830"/>
        <dbReference type="EC" id="1.1.1.133"/>
    </reaction>
</comment>
<dbReference type="EMBL" id="JAENIO010000004">
    <property type="protein sequence ID" value="MBK1832884.1"/>
    <property type="molecule type" value="Genomic_DNA"/>
</dbReference>
<sequence length="296" mass="32565">MRILLTGTTGKMGGYLARHWARQDLLTPGREELDLSRPEALARQLDRLDFDLAVNPAAVATPEGCEQEPELAHRVNAKAPALLARECARRGVPFVHFSTDYVLDGSEPGFKDEHAPCRPNNHYGATKLAGEEAVLSLHPRALVARISWVFGAAGESFLGKIIRQARQGEPLAAVADKYSLPTYAKDLARAIDELLAHGRQGLYHLTHPAEAPVSWHRYAEEVVAALHEEGQLPRLLPVTPLRLSDLPALRSERPIHTAMTPARLLAEGHSLRPWEEAVRAGLREQLPPSPQKGLII</sequence>
<evidence type="ECO:0000313" key="9">
    <source>
        <dbReference type="Proteomes" id="UP000604083"/>
    </source>
</evidence>
<comment type="pathway">
    <text evidence="1 6">Carbohydrate biosynthesis; dTDP-L-rhamnose biosynthesis.</text>
</comment>
<comment type="caution">
    <text evidence="8">The sequence shown here is derived from an EMBL/GenBank/DDBJ whole genome shotgun (WGS) entry which is preliminary data.</text>
</comment>
<dbReference type="InterPro" id="IPR029903">
    <property type="entry name" value="RmlD-like-bd"/>
</dbReference>
<protein>
    <recommendedName>
        <fullName evidence="4 6">dTDP-4-dehydrorhamnose reductase</fullName>
        <ecNumber evidence="3 6">1.1.1.133</ecNumber>
    </recommendedName>
</protein>
<dbReference type="Gene3D" id="3.90.25.10">
    <property type="entry name" value="UDP-galactose 4-epimerase, domain 1"/>
    <property type="match status" value="1"/>
</dbReference>
<evidence type="ECO:0000256" key="3">
    <source>
        <dbReference type="ARBA" id="ARBA00012929"/>
    </source>
</evidence>
<reference evidence="8" key="1">
    <citation type="submission" date="2021-01" db="EMBL/GenBank/DDBJ databases">
        <title>Modified the classification status of verrucomicrobia.</title>
        <authorList>
            <person name="Feng X."/>
        </authorList>
    </citation>
    <scope>NUCLEOTIDE SEQUENCE</scope>
    <source>
        <strain evidence="8">KCTC 12986</strain>
    </source>
</reference>
<accession>A0A934RPT4</accession>
<proteinExistence type="inferred from homology"/>
<evidence type="ECO:0000313" key="8">
    <source>
        <dbReference type="EMBL" id="MBK1832884.1"/>
    </source>
</evidence>
<comment type="similarity">
    <text evidence="2 6">Belongs to the dTDP-4-dehydrorhamnose reductase family.</text>
</comment>
<evidence type="ECO:0000259" key="7">
    <source>
        <dbReference type="Pfam" id="PF04321"/>
    </source>
</evidence>
<dbReference type="SUPFAM" id="SSF51735">
    <property type="entry name" value="NAD(P)-binding Rossmann-fold domains"/>
    <property type="match status" value="1"/>
</dbReference>
<dbReference type="InterPro" id="IPR036291">
    <property type="entry name" value="NAD(P)-bd_dom_sf"/>
</dbReference>
<dbReference type="RefSeq" id="WP_200390319.1">
    <property type="nucleotide sequence ID" value="NZ_JAENIO010000004.1"/>
</dbReference>
<dbReference type="CDD" id="cd05254">
    <property type="entry name" value="dTDP_HR_like_SDR_e"/>
    <property type="match status" value="1"/>
</dbReference>
<dbReference type="AlphaFoldDB" id="A0A934RPT4"/>
<dbReference type="InterPro" id="IPR005913">
    <property type="entry name" value="dTDP_dehydrorham_reduct"/>
</dbReference>
<dbReference type="PANTHER" id="PTHR10491:SF4">
    <property type="entry name" value="METHIONINE ADENOSYLTRANSFERASE 2 SUBUNIT BETA"/>
    <property type="match status" value="1"/>
</dbReference>
<dbReference type="Proteomes" id="UP000604083">
    <property type="component" value="Unassembled WGS sequence"/>
</dbReference>
<comment type="function">
    <text evidence="6">Catalyzes the reduction of dTDP-6-deoxy-L-lyxo-4-hexulose to yield dTDP-L-rhamnose.</text>
</comment>
<evidence type="ECO:0000256" key="4">
    <source>
        <dbReference type="ARBA" id="ARBA00017099"/>
    </source>
</evidence>
<dbReference type="Pfam" id="PF04321">
    <property type="entry name" value="RmlD_sub_bind"/>
    <property type="match status" value="1"/>
</dbReference>